<organism evidence="1 2">
    <name type="scientific">Prorocentrum cordatum</name>
    <dbReference type="NCBI Taxonomy" id="2364126"/>
    <lineage>
        <taxon>Eukaryota</taxon>
        <taxon>Sar</taxon>
        <taxon>Alveolata</taxon>
        <taxon>Dinophyceae</taxon>
        <taxon>Prorocentrales</taxon>
        <taxon>Prorocentraceae</taxon>
        <taxon>Prorocentrum</taxon>
    </lineage>
</organism>
<evidence type="ECO:0000313" key="1">
    <source>
        <dbReference type="EMBL" id="CAK0833395.1"/>
    </source>
</evidence>
<evidence type="ECO:0000313" key="2">
    <source>
        <dbReference type="Proteomes" id="UP001189429"/>
    </source>
</evidence>
<dbReference type="Proteomes" id="UP001189429">
    <property type="component" value="Unassembled WGS sequence"/>
</dbReference>
<reference evidence="1" key="1">
    <citation type="submission" date="2023-10" db="EMBL/GenBank/DDBJ databases">
        <authorList>
            <person name="Chen Y."/>
            <person name="Shah S."/>
            <person name="Dougan E. K."/>
            <person name="Thang M."/>
            <person name="Chan C."/>
        </authorList>
    </citation>
    <scope>NUCLEOTIDE SEQUENCE [LARGE SCALE GENOMIC DNA]</scope>
</reference>
<comment type="caution">
    <text evidence="1">The sequence shown here is derived from an EMBL/GenBank/DDBJ whole genome shotgun (WGS) entry which is preliminary data.</text>
</comment>
<proteinExistence type="predicted"/>
<protein>
    <submittedName>
        <fullName evidence="1">Uncharacterized protein</fullName>
    </submittedName>
</protein>
<sequence length="152" mass="16313">MSALCALTRLRSRRRLRRIAHPQLRALAGADRSGGWTARPRRGVAGFLHGAGSSQLGADSIEAHAREVDLATVHQRAPVTHKVIEPRQSPSVSVVVGVRYRDLEIRTEQAAERLRPGCEDGGDSGDVDGDKATLAAAITINTLHKVARIGSE</sequence>
<gene>
    <name evidence="1" type="ORF">PCOR1329_LOCUS31112</name>
</gene>
<dbReference type="EMBL" id="CAUYUJ010012169">
    <property type="protein sequence ID" value="CAK0833395.1"/>
    <property type="molecule type" value="Genomic_DNA"/>
</dbReference>
<accession>A0ABN9SNI8</accession>
<name>A0ABN9SNI8_9DINO</name>
<keyword evidence="2" id="KW-1185">Reference proteome</keyword>